<reference evidence="2 3" key="1">
    <citation type="submission" date="2017-09" db="EMBL/GenBank/DDBJ databases">
        <title>Large-scale bioinformatics analysis of Bacillus genomes uncovers conserved roles of natural products in bacterial physiology.</title>
        <authorList>
            <consortium name="Agbiome Team Llc"/>
            <person name="Bleich R.M."/>
            <person name="Grubbs K.J."/>
            <person name="Santa Maria K.C."/>
            <person name="Allen S.E."/>
            <person name="Farag S."/>
            <person name="Shank E.A."/>
            <person name="Bowers A."/>
        </authorList>
    </citation>
    <scope>NUCLEOTIDE SEQUENCE [LARGE SCALE GENOMIC DNA]</scope>
    <source>
        <strain evidence="2 3">AFS096845</strain>
    </source>
</reference>
<dbReference type="Pfam" id="PF06114">
    <property type="entry name" value="Peptidase_M78"/>
    <property type="match status" value="1"/>
</dbReference>
<dbReference type="EMBL" id="NVLK01000068">
    <property type="protein sequence ID" value="PEC19396.1"/>
    <property type="molecule type" value="Genomic_DNA"/>
</dbReference>
<gene>
    <name evidence="2" type="ORF">COM96_25385</name>
</gene>
<comment type="caution">
    <text evidence="2">The sequence shown here is derived from an EMBL/GenBank/DDBJ whole genome shotgun (WGS) entry which is preliminary data.</text>
</comment>
<sequence length="161" mass="19090">MNWSYHTTLLEDWITTFYQQLGILKPNDLCIEKIAQLCNIILLKDDIDSYYIANNYLKMIVIDSRLSKEKQKEIFFHELCHILRHTGIQGIMPSAFRELQEWDAVRFTKYAAIPFHMLKYINPAKDTMVADMSEVFQVTPELCKQRLTQIQRKIQIKECLT</sequence>
<organism evidence="2 3">
    <name type="scientific">Bacillus cereus</name>
    <dbReference type="NCBI Taxonomy" id="1396"/>
    <lineage>
        <taxon>Bacteria</taxon>
        <taxon>Bacillati</taxon>
        <taxon>Bacillota</taxon>
        <taxon>Bacilli</taxon>
        <taxon>Bacillales</taxon>
        <taxon>Bacillaceae</taxon>
        <taxon>Bacillus</taxon>
        <taxon>Bacillus cereus group</taxon>
    </lineage>
</organism>
<dbReference type="Proteomes" id="UP000220006">
    <property type="component" value="Unassembled WGS sequence"/>
</dbReference>
<dbReference type="AlphaFoldDB" id="A0A2A7HQW4"/>
<accession>A0A2A7HQW4</accession>
<proteinExistence type="predicted"/>
<protein>
    <submittedName>
        <fullName evidence="2">Peptidase</fullName>
    </submittedName>
</protein>
<name>A0A2A7HQW4_BACCE</name>
<evidence type="ECO:0000313" key="2">
    <source>
        <dbReference type="EMBL" id="PEC19396.1"/>
    </source>
</evidence>
<dbReference type="InterPro" id="IPR010359">
    <property type="entry name" value="IrrE_HExxH"/>
</dbReference>
<evidence type="ECO:0000313" key="3">
    <source>
        <dbReference type="Proteomes" id="UP000220006"/>
    </source>
</evidence>
<evidence type="ECO:0000259" key="1">
    <source>
        <dbReference type="Pfam" id="PF06114"/>
    </source>
</evidence>
<feature type="domain" description="IrrE N-terminal-like" evidence="1">
    <location>
        <begin position="51"/>
        <end position="148"/>
    </location>
</feature>